<accession>A0A645HVL3</accession>
<dbReference type="AlphaFoldDB" id="A0A645HVL3"/>
<sequence length="86" mass="10209">MKRRRIEVDEETERDGHEDAAEPERMEDRHRVEDAVRTVEIDAREHLRVVRVKVFIAEDDALRRALRAGCEEDHGGFLRGPRRHRV</sequence>
<reference evidence="2" key="1">
    <citation type="submission" date="2019-08" db="EMBL/GenBank/DDBJ databases">
        <authorList>
            <person name="Kucharzyk K."/>
            <person name="Murdoch R.W."/>
            <person name="Higgins S."/>
            <person name="Loffler F."/>
        </authorList>
    </citation>
    <scope>NUCLEOTIDE SEQUENCE</scope>
</reference>
<name>A0A645HVL3_9ZZZZ</name>
<evidence type="ECO:0000313" key="2">
    <source>
        <dbReference type="EMBL" id="MPN39403.1"/>
    </source>
</evidence>
<proteinExistence type="predicted"/>
<organism evidence="2">
    <name type="scientific">bioreactor metagenome</name>
    <dbReference type="NCBI Taxonomy" id="1076179"/>
    <lineage>
        <taxon>unclassified sequences</taxon>
        <taxon>metagenomes</taxon>
        <taxon>ecological metagenomes</taxon>
    </lineage>
</organism>
<gene>
    <name evidence="2" type="ORF">SDC9_186931</name>
</gene>
<feature type="region of interest" description="Disordered" evidence="1">
    <location>
        <begin position="1"/>
        <end position="30"/>
    </location>
</feature>
<dbReference type="EMBL" id="VSSQ01095187">
    <property type="protein sequence ID" value="MPN39403.1"/>
    <property type="molecule type" value="Genomic_DNA"/>
</dbReference>
<feature type="compositionally biased region" description="Basic and acidic residues" evidence="1">
    <location>
        <begin position="14"/>
        <end position="30"/>
    </location>
</feature>
<evidence type="ECO:0000256" key="1">
    <source>
        <dbReference type="SAM" id="MobiDB-lite"/>
    </source>
</evidence>
<protein>
    <submittedName>
        <fullName evidence="2">Uncharacterized protein</fullName>
    </submittedName>
</protein>
<comment type="caution">
    <text evidence="2">The sequence shown here is derived from an EMBL/GenBank/DDBJ whole genome shotgun (WGS) entry which is preliminary data.</text>
</comment>